<dbReference type="KEGG" id="pco:PHACADRAFT_51048"/>
<dbReference type="AlphaFoldDB" id="K5W5V1"/>
<reference evidence="2 3" key="1">
    <citation type="journal article" date="2012" name="BMC Genomics">
        <title>Comparative genomics of the white-rot fungi, Phanerochaete carnosa and P. chrysosporium, to elucidate the genetic basis of the distinct wood types they colonize.</title>
        <authorList>
            <person name="Suzuki H."/>
            <person name="MacDonald J."/>
            <person name="Syed K."/>
            <person name="Salamov A."/>
            <person name="Hori C."/>
            <person name="Aerts A."/>
            <person name="Henrissat B."/>
            <person name="Wiebenga A."/>
            <person name="vanKuyk P.A."/>
            <person name="Barry K."/>
            <person name="Lindquist E."/>
            <person name="LaButti K."/>
            <person name="Lapidus A."/>
            <person name="Lucas S."/>
            <person name="Coutinho P."/>
            <person name="Gong Y."/>
            <person name="Samejima M."/>
            <person name="Mahadevan R."/>
            <person name="Abou-Zaid M."/>
            <person name="de Vries R.P."/>
            <person name="Igarashi K."/>
            <person name="Yadav J.S."/>
            <person name="Grigoriev I.V."/>
            <person name="Master E.R."/>
        </authorList>
    </citation>
    <scope>NUCLEOTIDE SEQUENCE [LARGE SCALE GENOMIC DNA]</scope>
    <source>
        <strain evidence="2 3">HHB-10118-sp</strain>
    </source>
</reference>
<feature type="non-terminal residue" evidence="2">
    <location>
        <position position="1"/>
    </location>
</feature>
<feature type="domain" description="DUF6533" evidence="1">
    <location>
        <begin position="1"/>
        <end position="37"/>
    </location>
</feature>
<dbReference type="InParanoid" id="K5W5V1"/>
<evidence type="ECO:0000313" key="3">
    <source>
        <dbReference type="Proteomes" id="UP000008370"/>
    </source>
</evidence>
<dbReference type="OrthoDB" id="2742807at2759"/>
<evidence type="ECO:0000313" key="2">
    <source>
        <dbReference type="EMBL" id="EKM54540.1"/>
    </source>
</evidence>
<evidence type="ECO:0000259" key="1">
    <source>
        <dbReference type="Pfam" id="PF20151"/>
    </source>
</evidence>
<dbReference type="HOGENOM" id="CLU_159695_0_0_1"/>
<dbReference type="RefSeq" id="XP_007396563.1">
    <property type="nucleotide sequence ID" value="XM_007396501.1"/>
</dbReference>
<sequence>LFCYDCLLTVSEEIAHIWRRKFSLTTYLYLINRYIMFANRLARFAGMASRLHQAPSHADDNLDTMATSPQSLIHPRPAAFSALRIYGISNRSCISAALVLAIGLVGPGVNFV</sequence>
<proteinExistence type="predicted"/>
<dbReference type="EMBL" id="JH930473">
    <property type="protein sequence ID" value="EKM54540.1"/>
    <property type="molecule type" value="Genomic_DNA"/>
</dbReference>
<feature type="non-terminal residue" evidence="2">
    <location>
        <position position="112"/>
    </location>
</feature>
<protein>
    <recommendedName>
        <fullName evidence="1">DUF6533 domain-containing protein</fullName>
    </recommendedName>
</protein>
<gene>
    <name evidence="2" type="ORF">PHACADRAFT_51048</name>
</gene>
<dbReference type="InterPro" id="IPR045340">
    <property type="entry name" value="DUF6533"/>
</dbReference>
<dbReference type="Proteomes" id="UP000008370">
    <property type="component" value="Unassembled WGS sequence"/>
</dbReference>
<keyword evidence="3" id="KW-1185">Reference proteome</keyword>
<accession>K5W5V1</accession>
<organism evidence="2 3">
    <name type="scientific">Phanerochaete carnosa (strain HHB-10118-sp)</name>
    <name type="common">White-rot fungus</name>
    <name type="synonym">Peniophora carnosa</name>
    <dbReference type="NCBI Taxonomy" id="650164"/>
    <lineage>
        <taxon>Eukaryota</taxon>
        <taxon>Fungi</taxon>
        <taxon>Dikarya</taxon>
        <taxon>Basidiomycota</taxon>
        <taxon>Agaricomycotina</taxon>
        <taxon>Agaricomycetes</taxon>
        <taxon>Polyporales</taxon>
        <taxon>Phanerochaetaceae</taxon>
        <taxon>Phanerochaete</taxon>
    </lineage>
</organism>
<dbReference type="Pfam" id="PF20151">
    <property type="entry name" value="DUF6533"/>
    <property type="match status" value="1"/>
</dbReference>
<dbReference type="GeneID" id="18919950"/>
<name>K5W5V1_PHACS</name>